<dbReference type="SUPFAM" id="SSF53335">
    <property type="entry name" value="S-adenosyl-L-methionine-dependent methyltransferases"/>
    <property type="match status" value="1"/>
</dbReference>
<keyword evidence="3" id="KW-1185">Reference proteome</keyword>
<reference evidence="3" key="2">
    <citation type="submission" date="2013-07" db="EMBL/GenBank/DDBJ databases">
        <authorList>
            <person name="Morais-Silva F.O."/>
            <person name="Rezende A.M."/>
            <person name="Pimentel C."/>
            <person name="Resende D.M."/>
            <person name="Santos C.I."/>
            <person name="Clemente C."/>
            <person name="de Oliveira L.M."/>
            <person name="da Silva S.M."/>
            <person name="Costa D.A."/>
            <person name="Varela-Raposo A."/>
            <person name="Horacio E.C.A."/>
            <person name="Matos M."/>
            <person name="Flores O."/>
            <person name="Ruiz J.C."/>
            <person name="Rodrigues-Pousada C."/>
        </authorList>
    </citation>
    <scope>NUCLEOTIDE SEQUENCE [LARGE SCALE GENOMIC DNA]</scope>
    <source>
        <strain evidence="3">ATCC 19364 / DSM 1382 / NCIMB 9332 / VKM B-1759</strain>
    </source>
</reference>
<dbReference type="CDD" id="cd02440">
    <property type="entry name" value="AdoMet_MTases"/>
    <property type="match status" value="1"/>
</dbReference>
<dbReference type="Gene3D" id="3.40.50.150">
    <property type="entry name" value="Vaccinia Virus protein VP39"/>
    <property type="match status" value="1"/>
</dbReference>
<dbReference type="HOGENOM" id="CLU_1188398_0_0_7"/>
<dbReference type="InterPro" id="IPR025714">
    <property type="entry name" value="Methyltranfer_dom"/>
</dbReference>
<dbReference type="InterPro" id="IPR029063">
    <property type="entry name" value="SAM-dependent_MTases_sf"/>
</dbReference>
<organism evidence="2 3">
    <name type="scientific">Megalodesulfovibrio gigas (strain ATCC 19364 / DSM 1382 / NCIMB 9332 / VKM B-1759)</name>
    <name type="common">Desulfovibrio gigas</name>
    <dbReference type="NCBI Taxonomy" id="1121448"/>
    <lineage>
        <taxon>Bacteria</taxon>
        <taxon>Pseudomonadati</taxon>
        <taxon>Thermodesulfobacteriota</taxon>
        <taxon>Desulfovibrionia</taxon>
        <taxon>Desulfovibrionales</taxon>
        <taxon>Desulfovibrionaceae</taxon>
        <taxon>Megalodesulfovibrio</taxon>
    </lineage>
</organism>
<reference evidence="2 3" key="1">
    <citation type="journal article" date="2013" name="J. Bacteriol.">
        <title>Roles of HynAB and Ech, the only two hydrogenases found in the model sulfate reducer Desulfovibrio gigas.</title>
        <authorList>
            <person name="Morais-Silva F.O."/>
            <person name="Santos C.I."/>
            <person name="Rodrigues R."/>
            <person name="Pereira I.A."/>
            <person name="Rodrigues-Pousada C."/>
        </authorList>
    </citation>
    <scope>NUCLEOTIDE SEQUENCE [LARGE SCALE GENOMIC DNA]</scope>
    <source>
        <strain evidence="3">ATCC 19364 / DSM 1382 / NCIMB 9332 / VKM B-1759</strain>
    </source>
</reference>
<dbReference type="KEGG" id="dgg:DGI_2234"/>
<accession>T2GCT3</accession>
<proteinExistence type="predicted"/>
<sequence>MRALSEQEFRNRLDALCDIEDPEAIWRTPEEVEQLCRHHTHDGTGDRVTPSFLRADLRGRRVADLGSNIGYYSFLASIVMGAREVLAFDRSPRAIEVGSFFQARFGPENVSFHSANFLAPEFTQDFGRFDVAVLIDVMGDTCVREGRGPGLLAGVQQMVDEAILLVFRPVYKLKEHLKVSAEELQAVYPDGRIEDGRFHYLELLVRRGLLEGWSLDLLDPTFTDPLDTSTQKQLFRLRKV</sequence>
<evidence type="ECO:0000313" key="2">
    <source>
        <dbReference type="EMBL" id="AGW13989.1"/>
    </source>
</evidence>
<dbReference type="STRING" id="1121448.DGI_2234"/>
<dbReference type="Pfam" id="PF13847">
    <property type="entry name" value="Methyltransf_31"/>
    <property type="match status" value="1"/>
</dbReference>
<name>T2GCT3_MEGG1</name>
<dbReference type="Proteomes" id="UP000016587">
    <property type="component" value="Chromosome"/>
</dbReference>
<dbReference type="PATRIC" id="fig|1121448.10.peg.2187"/>
<gene>
    <name evidence="2" type="ORF">DGI_2234</name>
</gene>
<evidence type="ECO:0000313" key="3">
    <source>
        <dbReference type="Proteomes" id="UP000016587"/>
    </source>
</evidence>
<protein>
    <recommendedName>
        <fullName evidence="1">Methyltransferase domain-containing protein</fullName>
    </recommendedName>
</protein>
<dbReference type="AlphaFoldDB" id="T2GCT3"/>
<evidence type="ECO:0000259" key="1">
    <source>
        <dbReference type="Pfam" id="PF13847"/>
    </source>
</evidence>
<dbReference type="EMBL" id="CP006585">
    <property type="protein sequence ID" value="AGW13989.1"/>
    <property type="molecule type" value="Genomic_DNA"/>
</dbReference>
<feature type="domain" description="Methyltransferase" evidence="1">
    <location>
        <begin position="59"/>
        <end position="138"/>
    </location>
</feature>